<dbReference type="PANTHER" id="PTHR43096:SF52">
    <property type="entry name" value="DNAJ HOMOLOG 1, MITOCHONDRIAL-RELATED"/>
    <property type="match status" value="1"/>
</dbReference>
<dbReference type="SMART" id="SM00271">
    <property type="entry name" value="DnaJ"/>
    <property type="match status" value="1"/>
</dbReference>
<dbReference type="Proteomes" id="UP000223525">
    <property type="component" value="Unassembled WGS sequence"/>
</dbReference>
<comment type="caution">
    <text evidence="3">The sequence shown here is derived from an EMBL/GenBank/DDBJ whole genome shotgun (WGS) entry which is preliminary data.</text>
</comment>
<name>A0A2C6AW87_FUSNP</name>
<keyword evidence="1" id="KW-0143">Chaperone</keyword>
<dbReference type="PRINTS" id="PR00625">
    <property type="entry name" value="JDOMAIN"/>
</dbReference>
<dbReference type="InterPro" id="IPR036869">
    <property type="entry name" value="J_dom_sf"/>
</dbReference>
<dbReference type="SUPFAM" id="SSF46565">
    <property type="entry name" value="Chaperone J-domain"/>
    <property type="match status" value="1"/>
</dbReference>
<dbReference type="PROSITE" id="PS50076">
    <property type="entry name" value="DNAJ_2"/>
    <property type="match status" value="1"/>
</dbReference>
<dbReference type="InterPro" id="IPR001623">
    <property type="entry name" value="DnaJ_domain"/>
</dbReference>
<dbReference type="Gene3D" id="1.10.287.110">
    <property type="entry name" value="DnaJ domain"/>
    <property type="match status" value="1"/>
</dbReference>
<dbReference type="EMBL" id="NIRK01000001">
    <property type="protein sequence ID" value="PHH98495.1"/>
    <property type="molecule type" value="Genomic_DNA"/>
</dbReference>
<sequence length="71" mass="8926">MKNYYEILNVNKDANQEEIKSGYKKMLRKYPPEKEQEKYKEIREAYDTLKDEKSRKNYDAYFHHENKNFRR</sequence>
<dbReference type="Pfam" id="PF00226">
    <property type="entry name" value="DnaJ"/>
    <property type="match status" value="1"/>
</dbReference>
<reference evidence="3 4" key="1">
    <citation type="submission" date="2017-06" db="EMBL/GenBank/DDBJ databases">
        <title>Draft genome sequence of Fusobacterium nucleatum subsp. polymorphum KCOM 1248 (=ChDC F113).</title>
        <authorList>
            <person name="Kook J.-K."/>
            <person name="Park S.-N."/>
            <person name="Lim Y.K."/>
            <person name="Roh H."/>
        </authorList>
    </citation>
    <scope>NUCLEOTIDE SEQUENCE [LARGE SCALE GENOMIC DNA]</scope>
    <source>
        <strain evidence="4">KCOM 1248 (ChDC F113)</strain>
    </source>
</reference>
<evidence type="ECO:0000256" key="1">
    <source>
        <dbReference type="ARBA" id="ARBA00023186"/>
    </source>
</evidence>
<evidence type="ECO:0000313" key="4">
    <source>
        <dbReference type="Proteomes" id="UP000223525"/>
    </source>
</evidence>
<dbReference type="GO" id="GO:0051082">
    <property type="term" value="F:unfolded protein binding"/>
    <property type="evidence" value="ECO:0007669"/>
    <property type="project" value="TreeGrafter"/>
</dbReference>
<proteinExistence type="predicted"/>
<dbReference type="PROSITE" id="PS00636">
    <property type="entry name" value="DNAJ_1"/>
    <property type="match status" value="1"/>
</dbReference>
<protein>
    <recommendedName>
        <fullName evidence="2">J domain-containing protein</fullName>
    </recommendedName>
</protein>
<dbReference type="GO" id="GO:0042026">
    <property type="term" value="P:protein refolding"/>
    <property type="evidence" value="ECO:0007669"/>
    <property type="project" value="TreeGrafter"/>
</dbReference>
<accession>A0A2C6AW87</accession>
<dbReference type="RefSeq" id="WP_099002359.1">
    <property type="nucleotide sequence ID" value="NZ_CP077158.1"/>
</dbReference>
<evidence type="ECO:0000313" key="3">
    <source>
        <dbReference type="EMBL" id="PHH98495.1"/>
    </source>
</evidence>
<organism evidence="3 4">
    <name type="scientific">Fusobacterium nucleatum subsp. polymorphum</name>
    <name type="common">Fusobacterium polymorphum</name>
    <dbReference type="NCBI Taxonomy" id="76857"/>
    <lineage>
        <taxon>Bacteria</taxon>
        <taxon>Fusobacteriati</taxon>
        <taxon>Fusobacteriota</taxon>
        <taxon>Fusobacteriia</taxon>
        <taxon>Fusobacteriales</taxon>
        <taxon>Fusobacteriaceae</taxon>
        <taxon>Fusobacterium</taxon>
    </lineage>
</organism>
<feature type="domain" description="J" evidence="2">
    <location>
        <begin position="3"/>
        <end position="62"/>
    </location>
</feature>
<dbReference type="PANTHER" id="PTHR43096">
    <property type="entry name" value="DNAJ HOMOLOG 1, MITOCHONDRIAL-RELATED"/>
    <property type="match status" value="1"/>
</dbReference>
<evidence type="ECO:0000259" key="2">
    <source>
        <dbReference type="PROSITE" id="PS50076"/>
    </source>
</evidence>
<dbReference type="AlphaFoldDB" id="A0A2C6AW87"/>
<dbReference type="InterPro" id="IPR018253">
    <property type="entry name" value="DnaJ_domain_CS"/>
</dbReference>
<gene>
    <name evidence="3" type="ORF">CA836_01215</name>
</gene>
<dbReference type="GO" id="GO:0005737">
    <property type="term" value="C:cytoplasm"/>
    <property type="evidence" value="ECO:0007669"/>
    <property type="project" value="TreeGrafter"/>
</dbReference>
<dbReference type="CDD" id="cd06257">
    <property type="entry name" value="DnaJ"/>
    <property type="match status" value="1"/>
</dbReference>